<evidence type="ECO:0000256" key="1">
    <source>
        <dbReference type="ARBA" id="ARBA00004141"/>
    </source>
</evidence>
<dbReference type="KEGG" id="jre:109019496"/>
<reference evidence="6" key="1">
    <citation type="submission" date="2025-08" db="UniProtKB">
        <authorList>
            <consortium name="RefSeq"/>
        </authorList>
    </citation>
    <scope>IDENTIFICATION</scope>
    <source>
        <tissue evidence="6">Leaves</tissue>
    </source>
</reference>
<dbReference type="GeneID" id="109019496"/>
<evidence type="ECO:0000313" key="6">
    <source>
        <dbReference type="RefSeq" id="XP_018857331.1"/>
    </source>
</evidence>
<evidence type="ECO:0000256" key="2">
    <source>
        <dbReference type="ARBA" id="ARBA00022692"/>
    </source>
</evidence>
<dbReference type="Gramene" id="Jr13_13190_p1">
    <property type="protein sequence ID" value="cds.Jr13_13190_p1"/>
    <property type="gene ID" value="Jr13_13190"/>
</dbReference>
<dbReference type="AlphaFoldDB" id="A0A2I4HME1"/>
<protein>
    <submittedName>
        <fullName evidence="6">TLC domain-containing protein At5g14285-like</fullName>
    </submittedName>
</protein>
<keyword evidence="3" id="KW-1133">Transmembrane helix</keyword>
<name>A0A2I4HME1_JUGRE</name>
<dbReference type="InterPro" id="IPR040327">
    <property type="entry name" value="At5g14285-like"/>
</dbReference>
<sequence length="249" mass="28412">METLLNLFSPTFPTFFLMFVFLYLFVFFVILRNWGPKHRPDASSCLLSLSHGTPAVIMAIHALRNAPTPRSFASPNVAFQNTVLEFSIAYFLMDLIHYLVFFPNDILFISHHLATLYVFVTCRFVVRHGALAIIVLLVLAEVTSACQNVWSIARLKKADVPAAAKLYEFLSPPFYVFYSVVRGILGTVVVYKMGAFYASGAADNAIPRWAWISWMVVIVSAILISLLWILNKWIYWYKEKSLQAQKKVR</sequence>
<accession>A0A2I4HME1</accession>
<dbReference type="InterPro" id="IPR006634">
    <property type="entry name" value="TLC-dom"/>
</dbReference>
<comment type="subcellular location">
    <subcellularLocation>
        <location evidence="1">Membrane</location>
        <topology evidence="1">Multi-pass membrane protein</topology>
    </subcellularLocation>
</comment>
<dbReference type="OrthoDB" id="204175at2759"/>
<keyword evidence="2" id="KW-0812">Transmembrane</keyword>
<evidence type="ECO:0000256" key="4">
    <source>
        <dbReference type="ARBA" id="ARBA00023136"/>
    </source>
</evidence>
<proteinExistence type="predicted"/>
<dbReference type="Proteomes" id="UP000235220">
    <property type="component" value="Chromosome 13"/>
</dbReference>
<dbReference type="STRING" id="51240.A0A2I4HME1"/>
<gene>
    <name evidence="6" type="primary">LOC109019496</name>
</gene>
<dbReference type="Pfam" id="PF03798">
    <property type="entry name" value="TRAM_LAG1_CLN8"/>
    <property type="match status" value="1"/>
</dbReference>
<dbReference type="PANTHER" id="PTHR31766">
    <property type="entry name" value="GLABROUS1 ENHANCER-BINDING PROTEIN-LIKE 2"/>
    <property type="match status" value="1"/>
</dbReference>
<dbReference type="GO" id="GO:0016020">
    <property type="term" value="C:membrane"/>
    <property type="evidence" value="ECO:0007669"/>
    <property type="project" value="UniProtKB-SubCell"/>
</dbReference>
<organism evidence="5 6">
    <name type="scientific">Juglans regia</name>
    <name type="common">English walnut</name>
    <dbReference type="NCBI Taxonomy" id="51240"/>
    <lineage>
        <taxon>Eukaryota</taxon>
        <taxon>Viridiplantae</taxon>
        <taxon>Streptophyta</taxon>
        <taxon>Embryophyta</taxon>
        <taxon>Tracheophyta</taxon>
        <taxon>Spermatophyta</taxon>
        <taxon>Magnoliopsida</taxon>
        <taxon>eudicotyledons</taxon>
        <taxon>Gunneridae</taxon>
        <taxon>Pentapetalae</taxon>
        <taxon>rosids</taxon>
        <taxon>fabids</taxon>
        <taxon>Fagales</taxon>
        <taxon>Juglandaceae</taxon>
        <taxon>Juglans</taxon>
    </lineage>
</organism>
<dbReference type="PROSITE" id="PS50922">
    <property type="entry name" value="TLC"/>
    <property type="match status" value="1"/>
</dbReference>
<dbReference type="RefSeq" id="XP_018857331.1">
    <property type="nucleotide sequence ID" value="XM_019001786.2"/>
</dbReference>
<keyword evidence="4" id="KW-0472">Membrane</keyword>
<evidence type="ECO:0000313" key="5">
    <source>
        <dbReference type="Proteomes" id="UP000235220"/>
    </source>
</evidence>
<dbReference type="PANTHER" id="PTHR31766:SF8">
    <property type="entry name" value="TLC DOMAIN-CONTAINING PROTEIN"/>
    <property type="match status" value="1"/>
</dbReference>
<dbReference type="SMART" id="SM00724">
    <property type="entry name" value="TLC"/>
    <property type="match status" value="1"/>
</dbReference>
<evidence type="ECO:0000256" key="3">
    <source>
        <dbReference type="ARBA" id="ARBA00022989"/>
    </source>
</evidence>
<keyword evidence="5" id="KW-1185">Reference proteome</keyword>